<proteinExistence type="predicted"/>
<keyword evidence="1" id="KW-0812">Transmembrane</keyword>
<keyword evidence="1" id="KW-0472">Membrane</keyword>
<sequence length="66" mass="7562">MSEQPQKNEFEKLNEEKPMSLFSEFCLFIKENKAYWMIPILLTLALVGLLATLSTTGAAPFIYTLF</sequence>
<accession>A0A5C6A1D6</accession>
<protein>
    <submittedName>
        <fullName evidence="2">Uncharacterized protein</fullName>
    </submittedName>
</protein>
<feature type="transmembrane region" description="Helical" evidence="1">
    <location>
        <begin position="40"/>
        <end position="63"/>
    </location>
</feature>
<comment type="caution">
    <text evidence="2">The sequence shown here is derived from an EMBL/GenBank/DDBJ whole genome shotgun (WGS) entry which is preliminary data.</text>
</comment>
<evidence type="ECO:0000313" key="3">
    <source>
        <dbReference type="Proteomes" id="UP000316213"/>
    </source>
</evidence>
<gene>
    <name evidence="2" type="ORF">Pla100_41600</name>
</gene>
<keyword evidence="3" id="KW-1185">Reference proteome</keyword>
<evidence type="ECO:0000313" key="2">
    <source>
        <dbReference type="EMBL" id="TWT93642.1"/>
    </source>
</evidence>
<dbReference type="OrthoDB" id="291192at2"/>
<dbReference type="RefSeq" id="WP_146579455.1">
    <property type="nucleotide sequence ID" value="NZ_SJPM01000009.1"/>
</dbReference>
<name>A0A5C6A1D6_9BACT</name>
<dbReference type="Pfam" id="PF19451">
    <property type="entry name" value="DUF5989"/>
    <property type="match status" value="1"/>
</dbReference>
<reference evidence="2 3" key="1">
    <citation type="submission" date="2019-02" db="EMBL/GenBank/DDBJ databases">
        <title>Deep-cultivation of Planctomycetes and their phenomic and genomic characterization uncovers novel biology.</title>
        <authorList>
            <person name="Wiegand S."/>
            <person name="Jogler M."/>
            <person name="Boedeker C."/>
            <person name="Pinto D."/>
            <person name="Vollmers J."/>
            <person name="Rivas-Marin E."/>
            <person name="Kohn T."/>
            <person name="Peeters S.H."/>
            <person name="Heuer A."/>
            <person name="Rast P."/>
            <person name="Oberbeckmann S."/>
            <person name="Bunk B."/>
            <person name="Jeske O."/>
            <person name="Meyerdierks A."/>
            <person name="Storesund J.E."/>
            <person name="Kallscheuer N."/>
            <person name="Luecker S."/>
            <person name="Lage O.M."/>
            <person name="Pohl T."/>
            <person name="Merkel B.J."/>
            <person name="Hornburger P."/>
            <person name="Mueller R.-W."/>
            <person name="Bruemmer F."/>
            <person name="Labrenz M."/>
            <person name="Spormann A.M."/>
            <person name="Op Den Camp H."/>
            <person name="Overmann J."/>
            <person name="Amann R."/>
            <person name="Jetten M.S.M."/>
            <person name="Mascher T."/>
            <person name="Medema M.H."/>
            <person name="Devos D.P."/>
            <person name="Kaster A.-K."/>
            <person name="Ovreas L."/>
            <person name="Rohde M."/>
            <person name="Galperin M.Y."/>
            <person name="Jogler C."/>
        </authorList>
    </citation>
    <scope>NUCLEOTIDE SEQUENCE [LARGE SCALE GENOMIC DNA]</scope>
    <source>
        <strain evidence="2 3">Pla100</strain>
    </source>
</reference>
<dbReference type="Proteomes" id="UP000316213">
    <property type="component" value="Unassembled WGS sequence"/>
</dbReference>
<dbReference type="EMBL" id="SJPM01000009">
    <property type="protein sequence ID" value="TWT93642.1"/>
    <property type="molecule type" value="Genomic_DNA"/>
</dbReference>
<keyword evidence="1" id="KW-1133">Transmembrane helix</keyword>
<evidence type="ECO:0000256" key="1">
    <source>
        <dbReference type="SAM" id="Phobius"/>
    </source>
</evidence>
<organism evidence="2 3">
    <name type="scientific">Neorhodopirellula pilleata</name>
    <dbReference type="NCBI Taxonomy" id="2714738"/>
    <lineage>
        <taxon>Bacteria</taxon>
        <taxon>Pseudomonadati</taxon>
        <taxon>Planctomycetota</taxon>
        <taxon>Planctomycetia</taxon>
        <taxon>Pirellulales</taxon>
        <taxon>Pirellulaceae</taxon>
        <taxon>Neorhodopirellula</taxon>
    </lineage>
</organism>
<dbReference type="InterPro" id="IPR046031">
    <property type="entry name" value="DUF5989"/>
</dbReference>
<dbReference type="AlphaFoldDB" id="A0A5C6A1D6"/>